<evidence type="ECO:0000313" key="1">
    <source>
        <dbReference type="EMBL" id="MCY1073834.1"/>
    </source>
</evidence>
<comment type="caution">
    <text evidence="1">The sequence shown here is derived from an EMBL/GenBank/DDBJ whole genome shotgun (WGS) entry which is preliminary data.</text>
</comment>
<dbReference type="Gene3D" id="1.25.40.10">
    <property type="entry name" value="Tetratricopeptide repeat domain"/>
    <property type="match status" value="1"/>
</dbReference>
<dbReference type="Gene3D" id="1.20.58.320">
    <property type="entry name" value="TPR-like"/>
    <property type="match status" value="1"/>
</dbReference>
<dbReference type="Proteomes" id="UP001207654">
    <property type="component" value="Unassembled WGS sequence"/>
</dbReference>
<sequence length="193" mass="22086">MASVDDILTFWFGHPREPGYTEPRGRWFERDAAFDAECSRRFLATHEKAAAGELQAWRDEPRSALALLLLLDQFPRNLFRESPQAYATDALAREVARHALARGLDVSLPPVWRWFFYLPFEHSEDIHDQRLAVSLFEALAPQRPASGAGVVEYARRHHDIIARFGRFPHRNATLGRESTPEEVAFLQEPGSSF</sequence>
<reference evidence="1 2" key="1">
    <citation type="submission" date="2022-11" db="EMBL/GenBank/DDBJ databases">
        <title>Minimal conservation of predation-associated metabolite biosynthetic gene clusters underscores biosynthetic potential of Myxococcota including descriptions for ten novel species: Archangium lansinium sp. nov., Myxococcus landrumus sp. nov., Nannocystis bai.</title>
        <authorList>
            <person name="Ahearne A."/>
            <person name="Stevens C."/>
            <person name="Phillips K."/>
        </authorList>
    </citation>
    <scope>NUCLEOTIDE SEQUENCE [LARGE SCALE GENOMIC DNA]</scope>
    <source>
        <strain evidence="1 2">MIWBW</strain>
    </source>
</reference>
<dbReference type="Pfam" id="PF06041">
    <property type="entry name" value="DUF924"/>
    <property type="match status" value="1"/>
</dbReference>
<organism evidence="1 2">
    <name type="scientific">Archangium lansingense</name>
    <dbReference type="NCBI Taxonomy" id="2995310"/>
    <lineage>
        <taxon>Bacteria</taxon>
        <taxon>Pseudomonadati</taxon>
        <taxon>Myxococcota</taxon>
        <taxon>Myxococcia</taxon>
        <taxon>Myxococcales</taxon>
        <taxon>Cystobacterineae</taxon>
        <taxon>Archangiaceae</taxon>
        <taxon>Archangium</taxon>
    </lineage>
</organism>
<accession>A0ABT3ZXT7</accession>
<proteinExistence type="predicted"/>
<keyword evidence="2" id="KW-1185">Reference proteome</keyword>
<dbReference type="InterPro" id="IPR010323">
    <property type="entry name" value="DUF924"/>
</dbReference>
<dbReference type="InterPro" id="IPR011990">
    <property type="entry name" value="TPR-like_helical_dom_sf"/>
</dbReference>
<evidence type="ECO:0000313" key="2">
    <source>
        <dbReference type="Proteomes" id="UP001207654"/>
    </source>
</evidence>
<dbReference type="EMBL" id="JAPNKA010000001">
    <property type="protein sequence ID" value="MCY1073834.1"/>
    <property type="molecule type" value="Genomic_DNA"/>
</dbReference>
<protein>
    <submittedName>
        <fullName evidence="1">DUF924 domain-containing protein</fullName>
    </submittedName>
</protein>
<gene>
    <name evidence="1" type="ORF">OV287_05000</name>
</gene>
<dbReference type="RefSeq" id="WP_267532823.1">
    <property type="nucleotide sequence ID" value="NZ_JAPNKA010000001.1"/>
</dbReference>
<name>A0ABT3ZXT7_9BACT</name>
<dbReference type="SUPFAM" id="SSF48452">
    <property type="entry name" value="TPR-like"/>
    <property type="match status" value="1"/>
</dbReference>